<evidence type="ECO:0000259" key="5">
    <source>
        <dbReference type="PROSITE" id="PS50404"/>
    </source>
</evidence>
<dbReference type="SFLD" id="SFLDG01152">
    <property type="entry name" value="Main.3:_Omega-_and_Tau-like"/>
    <property type="match status" value="1"/>
</dbReference>
<proteinExistence type="inferred from homology"/>
<dbReference type="SFLD" id="SFLDS00019">
    <property type="entry name" value="Glutathione_Transferase_(cytos"/>
    <property type="match status" value="1"/>
</dbReference>
<dbReference type="GO" id="GO:0004364">
    <property type="term" value="F:glutathione transferase activity"/>
    <property type="evidence" value="ECO:0007669"/>
    <property type="project" value="UniProtKB-EC"/>
</dbReference>
<dbReference type="InterPro" id="IPR004046">
    <property type="entry name" value="GST_C"/>
</dbReference>
<dbReference type="EC" id="2.5.1.18" evidence="1"/>
<dbReference type="PANTHER" id="PTHR11260:SF676">
    <property type="entry name" value="GLUTATHIONE S-TRANSFERASE U8"/>
    <property type="match status" value="1"/>
</dbReference>
<sequence length="215" mass="25021">MGEEVLLFGVWASPFSRRVEIALKLKGIEYKYIEEDITNKSPSLLKYNPIHKKVPVLVHNGKPVVESLVILEYIDETWKDHPILPKDPYERANARFWAKFIDEKCLAAIWKACWREEKEREKAVEEASELLKFLENELKEKRFFGGETIGLVDIAGILIGFSLGIFEEAKGVKLLTKEKFPKLSNWTNEYLSNSFIKENLPPRDKLIAYFRNRFG</sequence>
<name>A0A2N9HIA9_FAGSY</name>
<evidence type="ECO:0000313" key="7">
    <source>
        <dbReference type="EMBL" id="SPD13976.1"/>
    </source>
</evidence>
<dbReference type="Gene3D" id="3.40.30.10">
    <property type="entry name" value="Glutaredoxin"/>
    <property type="match status" value="1"/>
</dbReference>
<feature type="domain" description="GST C-terminal" evidence="6">
    <location>
        <begin position="87"/>
        <end position="214"/>
    </location>
</feature>
<dbReference type="SFLD" id="SFLDG00358">
    <property type="entry name" value="Main_(cytGST)"/>
    <property type="match status" value="1"/>
</dbReference>
<dbReference type="AlphaFoldDB" id="A0A2N9HIA9"/>
<dbReference type="Pfam" id="PF00043">
    <property type="entry name" value="GST_C"/>
    <property type="match status" value="1"/>
</dbReference>
<dbReference type="InterPro" id="IPR036249">
    <property type="entry name" value="Thioredoxin-like_sf"/>
</dbReference>
<dbReference type="InterPro" id="IPR045073">
    <property type="entry name" value="Omega/Tau-like"/>
</dbReference>
<evidence type="ECO:0000256" key="1">
    <source>
        <dbReference type="ARBA" id="ARBA00012452"/>
    </source>
</evidence>
<dbReference type="SUPFAM" id="SSF52833">
    <property type="entry name" value="Thioredoxin-like"/>
    <property type="match status" value="1"/>
</dbReference>
<comment type="similarity">
    <text evidence="4">Belongs to the GST superfamily.</text>
</comment>
<dbReference type="GO" id="GO:0006749">
    <property type="term" value="P:glutathione metabolic process"/>
    <property type="evidence" value="ECO:0007669"/>
    <property type="project" value="InterPro"/>
</dbReference>
<dbReference type="PANTHER" id="PTHR11260">
    <property type="entry name" value="GLUTATHIONE S-TRANSFERASE, GST, SUPERFAMILY, GST DOMAIN CONTAINING"/>
    <property type="match status" value="1"/>
</dbReference>
<dbReference type="CDD" id="cd03185">
    <property type="entry name" value="GST_C_Tau"/>
    <property type="match status" value="1"/>
</dbReference>
<dbReference type="Pfam" id="PF02798">
    <property type="entry name" value="GST_N"/>
    <property type="match status" value="1"/>
</dbReference>
<dbReference type="FunFam" id="3.40.30.10:FF:000197">
    <property type="entry name" value="Glutathione S-transferase U10"/>
    <property type="match status" value="1"/>
</dbReference>
<feature type="domain" description="GST N-terminal" evidence="5">
    <location>
        <begin position="3"/>
        <end position="82"/>
    </location>
</feature>
<evidence type="ECO:0000256" key="4">
    <source>
        <dbReference type="RuleBase" id="RU003494"/>
    </source>
</evidence>
<keyword evidence="2" id="KW-0808">Transferase</keyword>
<dbReference type="PROSITE" id="PS50404">
    <property type="entry name" value="GST_NTER"/>
    <property type="match status" value="1"/>
</dbReference>
<dbReference type="EMBL" id="OIVN01003857">
    <property type="protein sequence ID" value="SPD13976.1"/>
    <property type="molecule type" value="Genomic_DNA"/>
</dbReference>
<organism evidence="7">
    <name type="scientific">Fagus sylvatica</name>
    <name type="common">Beechnut</name>
    <dbReference type="NCBI Taxonomy" id="28930"/>
    <lineage>
        <taxon>Eukaryota</taxon>
        <taxon>Viridiplantae</taxon>
        <taxon>Streptophyta</taxon>
        <taxon>Embryophyta</taxon>
        <taxon>Tracheophyta</taxon>
        <taxon>Spermatophyta</taxon>
        <taxon>Magnoliopsida</taxon>
        <taxon>eudicotyledons</taxon>
        <taxon>Gunneridae</taxon>
        <taxon>Pentapetalae</taxon>
        <taxon>rosids</taxon>
        <taxon>fabids</taxon>
        <taxon>Fagales</taxon>
        <taxon>Fagaceae</taxon>
        <taxon>Fagus</taxon>
    </lineage>
</organism>
<protein>
    <recommendedName>
        <fullName evidence="1">glutathione transferase</fullName>
        <ecNumber evidence="1">2.5.1.18</ecNumber>
    </recommendedName>
</protein>
<dbReference type="FunFam" id="1.20.1050.10:FF:000012">
    <property type="entry name" value="Tau class glutathione S-transferase"/>
    <property type="match status" value="1"/>
</dbReference>
<dbReference type="InterPro" id="IPR040079">
    <property type="entry name" value="Glutathione_S-Trfase"/>
</dbReference>
<dbReference type="InterPro" id="IPR004045">
    <property type="entry name" value="Glutathione_S-Trfase_N"/>
</dbReference>
<evidence type="ECO:0000259" key="6">
    <source>
        <dbReference type="PROSITE" id="PS50405"/>
    </source>
</evidence>
<evidence type="ECO:0000256" key="2">
    <source>
        <dbReference type="ARBA" id="ARBA00022679"/>
    </source>
</evidence>
<dbReference type="PROSITE" id="PS50405">
    <property type="entry name" value="GST_CTER"/>
    <property type="match status" value="1"/>
</dbReference>
<dbReference type="Gene3D" id="1.20.1050.10">
    <property type="match status" value="1"/>
</dbReference>
<dbReference type="CDD" id="cd03058">
    <property type="entry name" value="GST_N_Tau"/>
    <property type="match status" value="1"/>
</dbReference>
<dbReference type="InterPro" id="IPR036282">
    <property type="entry name" value="Glutathione-S-Trfase_C_sf"/>
</dbReference>
<dbReference type="InterPro" id="IPR045074">
    <property type="entry name" value="GST_C_Tau"/>
</dbReference>
<comment type="catalytic activity">
    <reaction evidence="3">
        <text>RX + glutathione = an S-substituted glutathione + a halide anion + H(+)</text>
        <dbReference type="Rhea" id="RHEA:16437"/>
        <dbReference type="ChEBI" id="CHEBI:15378"/>
        <dbReference type="ChEBI" id="CHEBI:16042"/>
        <dbReference type="ChEBI" id="CHEBI:17792"/>
        <dbReference type="ChEBI" id="CHEBI:57925"/>
        <dbReference type="ChEBI" id="CHEBI:90779"/>
        <dbReference type="EC" id="2.5.1.18"/>
    </reaction>
</comment>
<dbReference type="GO" id="GO:0005737">
    <property type="term" value="C:cytoplasm"/>
    <property type="evidence" value="ECO:0007669"/>
    <property type="project" value="TreeGrafter"/>
</dbReference>
<dbReference type="SUPFAM" id="SSF47616">
    <property type="entry name" value="GST C-terminal domain-like"/>
    <property type="match status" value="1"/>
</dbReference>
<gene>
    <name evidence="7" type="ORF">FSB_LOCUS41858</name>
</gene>
<reference evidence="7" key="1">
    <citation type="submission" date="2018-02" db="EMBL/GenBank/DDBJ databases">
        <authorList>
            <person name="Cohen D.B."/>
            <person name="Kent A.D."/>
        </authorList>
    </citation>
    <scope>NUCLEOTIDE SEQUENCE</scope>
</reference>
<dbReference type="InterPro" id="IPR010987">
    <property type="entry name" value="Glutathione-S-Trfase_C-like"/>
</dbReference>
<evidence type="ECO:0000256" key="3">
    <source>
        <dbReference type="ARBA" id="ARBA00047960"/>
    </source>
</evidence>
<accession>A0A2N9HIA9</accession>